<evidence type="ECO:0000313" key="2">
    <source>
        <dbReference type="Proteomes" id="UP000285865"/>
    </source>
</evidence>
<proteinExistence type="predicted"/>
<accession>A0A414ZHE5</accession>
<dbReference type="RefSeq" id="WP_118258174.1">
    <property type="nucleotide sequence ID" value="NZ_QRKN01000025.1"/>
</dbReference>
<reference evidence="1 2" key="1">
    <citation type="submission" date="2018-08" db="EMBL/GenBank/DDBJ databases">
        <title>A genome reference for cultivated species of the human gut microbiota.</title>
        <authorList>
            <person name="Zou Y."/>
            <person name="Xue W."/>
            <person name="Luo G."/>
        </authorList>
    </citation>
    <scope>NUCLEOTIDE SEQUENCE [LARGE SCALE GENOMIC DNA]</scope>
    <source>
        <strain evidence="1 2">AM16-11</strain>
    </source>
</reference>
<organism evidence="1 2">
    <name type="scientific">Agathobacter rectalis</name>
    <dbReference type="NCBI Taxonomy" id="39491"/>
    <lineage>
        <taxon>Bacteria</taxon>
        <taxon>Bacillati</taxon>
        <taxon>Bacillota</taxon>
        <taxon>Clostridia</taxon>
        <taxon>Lachnospirales</taxon>
        <taxon>Lachnospiraceae</taxon>
        <taxon>Agathobacter</taxon>
    </lineage>
</organism>
<protein>
    <submittedName>
        <fullName evidence="1">Uncharacterized protein</fullName>
    </submittedName>
</protein>
<dbReference type="EMBL" id="QRKN01000025">
    <property type="protein sequence ID" value="RHI16816.1"/>
    <property type="molecule type" value="Genomic_DNA"/>
</dbReference>
<evidence type="ECO:0000313" key="1">
    <source>
        <dbReference type="EMBL" id="RHI16816.1"/>
    </source>
</evidence>
<name>A0A414ZHE5_9FIRM</name>
<dbReference type="Proteomes" id="UP000285865">
    <property type="component" value="Unassembled WGS sequence"/>
</dbReference>
<dbReference type="AlphaFoldDB" id="A0A414ZHE5"/>
<comment type="caution">
    <text evidence="1">The sequence shown here is derived from an EMBL/GenBank/DDBJ whole genome shotgun (WGS) entry which is preliminary data.</text>
</comment>
<sequence length="76" mass="8788">MLFCGDLTILLLGLAFHCFLLQKIENRYATALAGHRAAILFNYYYKVTYTDKNGEVKEGYVAKRNLKIIEEQEKIV</sequence>
<gene>
    <name evidence="1" type="ORF">DW172_15985</name>
</gene>